<evidence type="ECO:0000313" key="1">
    <source>
        <dbReference type="EMBL" id="VVO76798.1"/>
    </source>
</evidence>
<protein>
    <submittedName>
        <fullName evidence="1">Uncharacterized protein</fullName>
    </submittedName>
</protein>
<dbReference type="AlphaFoldDB" id="A0A5E7IJM8"/>
<name>A0A5E7IJM8_PSEFL</name>
<reference evidence="1 2" key="1">
    <citation type="submission" date="2019-09" db="EMBL/GenBank/DDBJ databases">
        <authorList>
            <person name="Chandra G."/>
            <person name="Truman W A."/>
        </authorList>
    </citation>
    <scope>NUCLEOTIDE SEQUENCE [LARGE SCALE GENOMIC DNA]</scope>
    <source>
        <strain evidence="1">PS854</strain>
    </source>
</reference>
<accession>A0A5E7IJM8</accession>
<sequence length="60" mass="6728">MDSNSPLGYMEVDRSPLDIFVLKEDAKIAVPHLTLFMDPFTKAFILTVIKFPADTGEDEP</sequence>
<gene>
    <name evidence="1" type="ORF">PS854_01589</name>
</gene>
<evidence type="ECO:0000313" key="2">
    <source>
        <dbReference type="Proteomes" id="UP000327111"/>
    </source>
</evidence>
<organism evidence="1 2">
    <name type="scientific">Pseudomonas fluorescens</name>
    <dbReference type="NCBI Taxonomy" id="294"/>
    <lineage>
        <taxon>Bacteria</taxon>
        <taxon>Pseudomonadati</taxon>
        <taxon>Pseudomonadota</taxon>
        <taxon>Gammaproteobacteria</taxon>
        <taxon>Pseudomonadales</taxon>
        <taxon>Pseudomonadaceae</taxon>
        <taxon>Pseudomonas</taxon>
    </lineage>
</organism>
<proteinExistence type="predicted"/>
<dbReference type="EMBL" id="CABVIF010000002">
    <property type="protein sequence ID" value="VVO76798.1"/>
    <property type="molecule type" value="Genomic_DNA"/>
</dbReference>
<dbReference type="Proteomes" id="UP000327111">
    <property type="component" value="Unassembled WGS sequence"/>
</dbReference>